<feature type="transmembrane region" description="Helical" evidence="1">
    <location>
        <begin position="7"/>
        <end position="23"/>
    </location>
</feature>
<name>A0A8X6T4R5_NEPPI</name>
<dbReference type="Proteomes" id="UP000887013">
    <property type="component" value="Unassembled WGS sequence"/>
</dbReference>
<dbReference type="AlphaFoldDB" id="A0A8X6T4R5"/>
<reference evidence="2" key="1">
    <citation type="submission" date="2020-08" db="EMBL/GenBank/DDBJ databases">
        <title>Multicomponent nature underlies the extraordinary mechanical properties of spider dragline silk.</title>
        <authorList>
            <person name="Kono N."/>
            <person name="Nakamura H."/>
            <person name="Mori M."/>
            <person name="Yoshida Y."/>
            <person name="Ohtoshi R."/>
            <person name="Malay A.D."/>
            <person name="Moran D.A.P."/>
            <person name="Tomita M."/>
            <person name="Numata K."/>
            <person name="Arakawa K."/>
        </authorList>
    </citation>
    <scope>NUCLEOTIDE SEQUENCE</scope>
</reference>
<keyword evidence="1" id="KW-1133">Transmembrane helix</keyword>
<sequence length="220" mass="25255">MVTVSEVFLILLSANLLCNIYATAQHFDILSFANLTTICFLIYYLDEFHKIIIRKKTDNKKPTTTTDTGTQTMIHCITIYTNSSSQTGKELTMNKCIQANTYIMNRNLPIAGRKSSEDVCKNEINTPIQFQETSGYGENTSIPFIKRKTINETEPNSNNQNSNHDEVDQYFTLSSLSVLPSKSNYIEQKLKQKKSTFKKIKNRISKFLCPYKHKNSKRSH</sequence>
<comment type="caution">
    <text evidence="2">The sequence shown here is derived from an EMBL/GenBank/DDBJ whole genome shotgun (WGS) entry which is preliminary data.</text>
</comment>
<proteinExistence type="predicted"/>
<keyword evidence="1" id="KW-0812">Transmembrane</keyword>
<gene>
    <name evidence="2" type="ORF">NPIL_341221</name>
</gene>
<keyword evidence="1" id="KW-0472">Membrane</keyword>
<evidence type="ECO:0000256" key="1">
    <source>
        <dbReference type="SAM" id="Phobius"/>
    </source>
</evidence>
<feature type="transmembrane region" description="Helical" evidence="1">
    <location>
        <begin position="29"/>
        <end position="46"/>
    </location>
</feature>
<evidence type="ECO:0000313" key="3">
    <source>
        <dbReference type="Proteomes" id="UP000887013"/>
    </source>
</evidence>
<accession>A0A8X6T4R5</accession>
<protein>
    <submittedName>
        <fullName evidence="2">Uncharacterized protein</fullName>
    </submittedName>
</protein>
<dbReference type="EMBL" id="BMAW01096859">
    <property type="protein sequence ID" value="GFS76774.1"/>
    <property type="molecule type" value="Genomic_DNA"/>
</dbReference>
<evidence type="ECO:0000313" key="2">
    <source>
        <dbReference type="EMBL" id="GFS76774.1"/>
    </source>
</evidence>
<organism evidence="2 3">
    <name type="scientific">Nephila pilipes</name>
    <name type="common">Giant wood spider</name>
    <name type="synonym">Nephila maculata</name>
    <dbReference type="NCBI Taxonomy" id="299642"/>
    <lineage>
        <taxon>Eukaryota</taxon>
        <taxon>Metazoa</taxon>
        <taxon>Ecdysozoa</taxon>
        <taxon>Arthropoda</taxon>
        <taxon>Chelicerata</taxon>
        <taxon>Arachnida</taxon>
        <taxon>Araneae</taxon>
        <taxon>Araneomorphae</taxon>
        <taxon>Entelegynae</taxon>
        <taxon>Araneoidea</taxon>
        <taxon>Nephilidae</taxon>
        <taxon>Nephila</taxon>
    </lineage>
</organism>
<keyword evidence="3" id="KW-1185">Reference proteome</keyword>